<evidence type="ECO:0000256" key="11">
    <source>
        <dbReference type="HAMAP-Rule" id="MF_01487"/>
    </source>
</evidence>
<dbReference type="InterPro" id="IPR041851">
    <property type="entry name" value="RecD_N_sf"/>
</dbReference>
<dbReference type="NCBIfam" id="TIGR01447">
    <property type="entry name" value="recD"/>
    <property type="match status" value="1"/>
</dbReference>
<protein>
    <recommendedName>
        <fullName evidence="11">RecBCD enzyme subunit RecD</fullName>
        <ecNumber evidence="11">5.6.2.3</ecNumber>
    </recommendedName>
    <alternativeName>
        <fullName evidence="11">DNA 5'-3' helicase subunit RecD</fullName>
    </alternativeName>
    <alternativeName>
        <fullName evidence="11">Exonuclease V subunit RecD</fullName>
        <shortName evidence="11">ExoV subunit RecD</shortName>
    </alternativeName>
    <alternativeName>
        <fullName evidence="11">Helicase/nuclease RecBCD subunit RecD</fullName>
    </alternativeName>
</protein>
<evidence type="ECO:0000259" key="12">
    <source>
        <dbReference type="Pfam" id="PF13538"/>
    </source>
</evidence>
<accession>A0A839NFE9</accession>
<dbReference type="GO" id="GO:0009338">
    <property type="term" value="C:exodeoxyribonuclease V complex"/>
    <property type="evidence" value="ECO:0007669"/>
    <property type="project" value="InterPro"/>
</dbReference>
<keyword evidence="8 11" id="KW-0238">DNA-binding</keyword>
<dbReference type="GO" id="GO:0003677">
    <property type="term" value="F:DNA binding"/>
    <property type="evidence" value="ECO:0007669"/>
    <property type="project" value="UniProtKB-UniRule"/>
</dbReference>
<evidence type="ECO:0000256" key="6">
    <source>
        <dbReference type="ARBA" id="ARBA00022839"/>
    </source>
</evidence>
<evidence type="ECO:0000256" key="5">
    <source>
        <dbReference type="ARBA" id="ARBA00022806"/>
    </source>
</evidence>
<feature type="domain" description="UvrD-like helicase C-terminal" evidence="12">
    <location>
        <begin position="529"/>
        <end position="575"/>
    </location>
</feature>
<evidence type="ECO:0000256" key="7">
    <source>
        <dbReference type="ARBA" id="ARBA00022840"/>
    </source>
</evidence>
<dbReference type="InterPro" id="IPR049550">
    <property type="entry name" value="RecD_N"/>
</dbReference>
<evidence type="ECO:0000256" key="10">
    <source>
        <dbReference type="ARBA" id="ARBA00023235"/>
    </source>
</evidence>
<comment type="caution">
    <text evidence="14">The sequence shown here is derived from an EMBL/GenBank/DDBJ whole genome shotgun (WGS) entry which is preliminary data.</text>
</comment>
<dbReference type="InterPro" id="IPR050534">
    <property type="entry name" value="Coronavir_polyprotein_1ab"/>
</dbReference>
<evidence type="ECO:0000256" key="1">
    <source>
        <dbReference type="ARBA" id="ARBA00022722"/>
    </source>
</evidence>
<comment type="function">
    <text evidence="11">A helicase/nuclease that prepares dsDNA breaks (DSB) for recombinational DNA repair. Binds to DSBs and unwinds DNA via a highly rapid and processive ATP-dependent bidirectional helicase activity. Unwinds dsDNA until it encounters a Chi (crossover hotspot instigator) sequence from the 3' direction. Cuts ssDNA a few nucleotides 3' to the Chi site. The properties and activities of the enzyme are changed at Chi. The Chi-altered holoenzyme produces a long 3'-ssDNA overhang and facilitates RecA-binding to the ssDNA for homologous DNA recombination and repair. Holoenzyme degrades any linearized DNA that is unable to undergo homologous recombination. In the holoenzyme this subunit has ssDNA-dependent ATPase and 5'-3' helicase activity. When added to pre-assembled RecBC greatly stimulates nuclease activity and augments holoenzyme processivity. Negatively regulates the RecA-loading ability of RecBCD.</text>
</comment>
<keyword evidence="4 11" id="KW-0378">Hydrolase</keyword>
<dbReference type="InterPro" id="IPR006344">
    <property type="entry name" value="RecD"/>
</dbReference>
<dbReference type="EC" id="5.6.2.3" evidence="11"/>
<feature type="binding site" evidence="11">
    <location>
        <begin position="197"/>
        <end position="204"/>
    </location>
    <ligand>
        <name>ATP</name>
        <dbReference type="ChEBI" id="CHEBI:30616"/>
    </ligand>
</feature>
<proteinExistence type="inferred from homology"/>
<evidence type="ECO:0000256" key="4">
    <source>
        <dbReference type="ARBA" id="ARBA00022801"/>
    </source>
</evidence>
<dbReference type="Gene3D" id="3.40.50.300">
    <property type="entry name" value="P-loop containing nucleotide triphosphate hydrolases"/>
    <property type="match status" value="2"/>
</dbReference>
<evidence type="ECO:0000256" key="3">
    <source>
        <dbReference type="ARBA" id="ARBA00022763"/>
    </source>
</evidence>
<dbReference type="InterPro" id="IPR027785">
    <property type="entry name" value="UvrD-like_helicase_C"/>
</dbReference>
<dbReference type="AlphaFoldDB" id="A0A839NFE9"/>
<dbReference type="PANTHER" id="PTHR43788:SF6">
    <property type="entry name" value="DNA HELICASE B"/>
    <property type="match status" value="1"/>
</dbReference>
<dbReference type="GO" id="GO:0043139">
    <property type="term" value="F:5'-3' DNA helicase activity"/>
    <property type="evidence" value="ECO:0007669"/>
    <property type="project" value="UniProtKB-UniRule"/>
</dbReference>
<dbReference type="CDD" id="cd17933">
    <property type="entry name" value="DEXSc_RecD-like"/>
    <property type="match status" value="1"/>
</dbReference>
<comment type="miscellaneous">
    <text evidence="11">In the RecBCD complex, RecB has a slow 3'-5' helicase, an exonuclease activity and loads RecA onto ssDNA, RecD has a fast 5'-3' helicase activity, while RecC stimulates the ATPase and processivity of the RecB helicase and contributes to recognition of the Chi site.</text>
</comment>
<keyword evidence="7 11" id="KW-0067">ATP-binding</keyword>
<dbReference type="GO" id="GO:0000724">
    <property type="term" value="P:double-strand break repair via homologous recombination"/>
    <property type="evidence" value="ECO:0007669"/>
    <property type="project" value="UniProtKB-UniRule"/>
</dbReference>
<keyword evidence="3 11" id="KW-0227">DNA damage</keyword>
<comment type="subunit">
    <text evidence="11">Heterotrimer of RecB, RecC and RecD. All subunits contribute to DNA-binding.</text>
</comment>
<dbReference type="GO" id="GO:0008854">
    <property type="term" value="F:exodeoxyribonuclease V activity"/>
    <property type="evidence" value="ECO:0007669"/>
    <property type="project" value="InterPro"/>
</dbReference>
<evidence type="ECO:0000256" key="9">
    <source>
        <dbReference type="ARBA" id="ARBA00023204"/>
    </source>
</evidence>
<keyword evidence="15" id="KW-1185">Reference proteome</keyword>
<comment type="similarity">
    <text evidence="11">Belongs to the RecD family.</text>
</comment>
<keyword evidence="2 11" id="KW-0547">Nucleotide-binding</keyword>
<keyword evidence="9 11" id="KW-0234">DNA repair</keyword>
<dbReference type="Pfam" id="PF13245">
    <property type="entry name" value="AAA_19"/>
    <property type="match status" value="1"/>
</dbReference>
<dbReference type="PANTHER" id="PTHR43788">
    <property type="entry name" value="DNA2/NAM7 HELICASE FAMILY MEMBER"/>
    <property type="match status" value="1"/>
</dbReference>
<dbReference type="SUPFAM" id="SSF52540">
    <property type="entry name" value="P-loop containing nucleoside triphosphate hydrolases"/>
    <property type="match status" value="2"/>
</dbReference>
<dbReference type="Pfam" id="PF13538">
    <property type="entry name" value="UvrD_C_2"/>
    <property type="match status" value="1"/>
</dbReference>
<evidence type="ECO:0000259" key="13">
    <source>
        <dbReference type="Pfam" id="PF21185"/>
    </source>
</evidence>
<keyword evidence="5 11" id="KW-0347">Helicase</keyword>
<gene>
    <name evidence="11" type="primary">recD</name>
    <name evidence="14" type="ORF">FHU39_003896</name>
</gene>
<dbReference type="InterPro" id="IPR027417">
    <property type="entry name" value="P-loop_NTPase"/>
</dbReference>
<evidence type="ECO:0000313" key="15">
    <source>
        <dbReference type="Proteomes" id="UP000559182"/>
    </source>
</evidence>
<reference evidence="14 15" key="1">
    <citation type="submission" date="2020-08" db="EMBL/GenBank/DDBJ databases">
        <title>Sequencing the genomes of 1000 actinobacteria strains.</title>
        <authorList>
            <person name="Klenk H.-P."/>
        </authorList>
    </citation>
    <scope>NUCLEOTIDE SEQUENCE [LARGE SCALE GENOMIC DNA]</scope>
    <source>
        <strain evidence="14 15">DSM 105369</strain>
    </source>
</reference>
<name>A0A839NFE9_9MICO</name>
<dbReference type="GO" id="GO:0005524">
    <property type="term" value="F:ATP binding"/>
    <property type="evidence" value="ECO:0007669"/>
    <property type="project" value="UniProtKB-UniRule"/>
</dbReference>
<dbReference type="Gene3D" id="1.10.10.1020">
    <property type="entry name" value="RecBCD complex, subunit RecD, N-terminal domain"/>
    <property type="match status" value="1"/>
</dbReference>
<evidence type="ECO:0000313" key="14">
    <source>
        <dbReference type="EMBL" id="MBB2893865.1"/>
    </source>
</evidence>
<dbReference type="EMBL" id="JACHVQ010000003">
    <property type="protein sequence ID" value="MBB2893865.1"/>
    <property type="molecule type" value="Genomic_DNA"/>
</dbReference>
<dbReference type="CDD" id="cd18809">
    <property type="entry name" value="SF1_C_RecD"/>
    <property type="match status" value="1"/>
</dbReference>
<keyword evidence="1 11" id="KW-0540">Nuclease</keyword>
<comment type="catalytic activity">
    <reaction evidence="11">
        <text>ATP + H2O = ADP + phosphate + H(+)</text>
        <dbReference type="Rhea" id="RHEA:13065"/>
        <dbReference type="ChEBI" id="CHEBI:15377"/>
        <dbReference type="ChEBI" id="CHEBI:15378"/>
        <dbReference type="ChEBI" id="CHEBI:30616"/>
        <dbReference type="ChEBI" id="CHEBI:43474"/>
        <dbReference type="ChEBI" id="CHEBI:456216"/>
        <dbReference type="EC" id="5.6.2.3"/>
    </reaction>
</comment>
<feature type="domain" description="RecBCD enzyme subunit RecD N-terminal" evidence="13">
    <location>
        <begin position="24"/>
        <end position="121"/>
    </location>
</feature>
<keyword evidence="6 11" id="KW-0269">Exonuclease</keyword>
<dbReference type="HAMAP" id="MF_01487">
    <property type="entry name" value="RecD"/>
    <property type="match status" value="1"/>
</dbReference>
<dbReference type="Pfam" id="PF21185">
    <property type="entry name" value="RecD_N"/>
    <property type="match status" value="1"/>
</dbReference>
<dbReference type="Proteomes" id="UP000559182">
    <property type="component" value="Unassembled WGS sequence"/>
</dbReference>
<dbReference type="GO" id="GO:0017116">
    <property type="term" value="F:single-stranded DNA helicase activity"/>
    <property type="evidence" value="ECO:0007669"/>
    <property type="project" value="TreeGrafter"/>
</dbReference>
<organism evidence="14 15">
    <name type="scientific">Flexivirga oryzae</name>
    <dbReference type="NCBI Taxonomy" id="1794944"/>
    <lineage>
        <taxon>Bacteria</taxon>
        <taxon>Bacillati</taxon>
        <taxon>Actinomycetota</taxon>
        <taxon>Actinomycetes</taxon>
        <taxon>Micrococcales</taxon>
        <taxon>Dermacoccaceae</taxon>
        <taxon>Flexivirga</taxon>
    </lineage>
</organism>
<keyword evidence="10 11" id="KW-0413">Isomerase</keyword>
<dbReference type="RefSeq" id="WP_183322290.1">
    <property type="nucleotide sequence ID" value="NZ_JACHVQ010000003.1"/>
</dbReference>
<evidence type="ECO:0000256" key="8">
    <source>
        <dbReference type="ARBA" id="ARBA00023125"/>
    </source>
</evidence>
<sequence length="604" mass="64504">MDVDTEDPRQARRARGSLAVANRSGLLEAADVHVAQTLSTVVAEQDPSVQLALALAVRAVRRGSVCLDLADALHLPAEVTESADPEAEERSGAADRDQLKDCWPTDADAWRQAIENSNLARSGVLRVEFGLVYLDRYHREEVRVAQILRDRAAEPPPPVDADVLDAGLGRLFPDEAFGEQRVAAARAVQQWTTVLTGGPGTGKTSTVARLLVLLGEQWAHAGHDRPMRIALAAPTGKAAARLKESVGDAARLLAPADADRIRDLDAMTLHRLLGWRPRGGDTYRFNAANRLPHDVIVVDETSMVALTMMSRLLQAVRPTSRLVLVGDADQLASVDAGAVMADLVDGYAGLAPETVCRLMTSHRFDAGIGELASAVRDGDADAVVRLLRHGGDAVGWIEDDDPAPALRGGLLRHALRLRERAVAGDVAGALAALAEHRLLCARRSGPRGVRTWNILVDEWLSEATGDPLWEPMYPGRPVLVTRNDYALGVHNGDSGVVMGGPGPVTAQIGTAAGPVPIAASRLSDIETMHAMTIHKSQGSEAEEITVLLPDGASPLLTRELLYTAITRAQRRVTVVGSEATVRAAVAAQIRRATGLRQRLAIPAD</sequence>
<evidence type="ECO:0000256" key="2">
    <source>
        <dbReference type="ARBA" id="ARBA00022741"/>
    </source>
</evidence>